<dbReference type="EMBL" id="JABFUD020000016">
    <property type="protein sequence ID" value="KAI5067978.1"/>
    <property type="molecule type" value="Genomic_DNA"/>
</dbReference>
<dbReference type="PANTHER" id="PTHR33428:SF2">
    <property type="entry name" value="CHLOROPHYLLASE-2"/>
    <property type="match status" value="1"/>
</dbReference>
<dbReference type="InterPro" id="IPR017395">
    <property type="entry name" value="Chlorophyllase-like"/>
</dbReference>
<evidence type="ECO:0000256" key="1">
    <source>
        <dbReference type="SAM" id="SignalP"/>
    </source>
</evidence>
<dbReference type="Proteomes" id="UP000886520">
    <property type="component" value="Chromosome 16"/>
</dbReference>
<feature type="signal peptide" evidence="1">
    <location>
        <begin position="1"/>
        <end position="30"/>
    </location>
</feature>
<dbReference type="OrthoDB" id="2093222at2759"/>
<gene>
    <name evidence="2" type="ORF">GOP47_0016323</name>
</gene>
<dbReference type="GO" id="GO:0047746">
    <property type="term" value="F:chlorophyllase activity"/>
    <property type="evidence" value="ECO:0007669"/>
    <property type="project" value="TreeGrafter"/>
</dbReference>
<accession>A0A9D4UHE8</accession>
<keyword evidence="1" id="KW-0732">Signal</keyword>
<feature type="chain" id="PRO_5038713137" description="Chlorophyllase" evidence="1">
    <location>
        <begin position="31"/>
        <end position="405"/>
    </location>
</feature>
<name>A0A9D4UHE8_ADICA</name>
<protein>
    <recommendedName>
        <fullName evidence="4">Chlorophyllase</fullName>
    </recommendedName>
</protein>
<dbReference type="Pfam" id="PF07224">
    <property type="entry name" value="Chlorophyllase"/>
    <property type="match status" value="1"/>
</dbReference>
<dbReference type="PANTHER" id="PTHR33428">
    <property type="entry name" value="CHLOROPHYLLASE-2, CHLOROPLASTIC"/>
    <property type="match status" value="1"/>
</dbReference>
<reference evidence="2" key="1">
    <citation type="submission" date="2021-01" db="EMBL/GenBank/DDBJ databases">
        <title>Adiantum capillus-veneris genome.</title>
        <authorList>
            <person name="Fang Y."/>
            <person name="Liao Q."/>
        </authorList>
    </citation>
    <scope>NUCLEOTIDE SEQUENCE</scope>
    <source>
        <strain evidence="2">H3</strain>
        <tissue evidence="2">Leaf</tissue>
    </source>
</reference>
<dbReference type="Gene3D" id="3.40.50.1820">
    <property type="entry name" value="alpha/beta hydrolase"/>
    <property type="match status" value="1"/>
</dbReference>
<keyword evidence="3" id="KW-1185">Reference proteome</keyword>
<comment type="caution">
    <text evidence="2">The sequence shown here is derived from an EMBL/GenBank/DDBJ whole genome shotgun (WGS) entry which is preliminary data.</text>
</comment>
<dbReference type="AlphaFoldDB" id="A0A9D4UHE8"/>
<dbReference type="GO" id="GO:0015996">
    <property type="term" value="P:chlorophyll catabolic process"/>
    <property type="evidence" value="ECO:0007669"/>
    <property type="project" value="TreeGrafter"/>
</dbReference>
<dbReference type="SUPFAM" id="SSF53474">
    <property type="entry name" value="alpha/beta-Hydrolases"/>
    <property type="match status" value="1"/>
</dbReference>
<organism evidence="2 3">
    <name type="scientific">Adiantum capillus-veneris</name>
    <name type="common">Maidenhair fern</name>
    <dbReference type="NCBI Taxonomy" id="13818"/>
    <lineage>
        <taxon>Eukaryota</taxon>
        <taxon>Viridiplantae</taxon>
        <taxon>Streptophyta</taxon>
        <taxon>Embryophyta</taxon>
        <taxon>Tracheophyta</taxon>
        <taxon>Polypodiopsida</taxon>
        <taxon>Polypodiidae</taxon>
        <taxon>Polypodiales</taxon>
        <taxon>Pteridineae</taxon>
        <taxon>Pteridaceae</taxon>
        <taxon>Vittarioideae</taxon>
        <taxon>Adiantum</taxon>
    </lineage>
</organism>
<evidence type="ECO:0000313" key="3">
    <source>
        <dbReference type="Proteomes" id="UP000886520"/>
    </source>
</evidence>
<proteinExistence type="predicted"/>
<evidence type="ECO:0008006" key="4">
    <source>
        <dbReference type="Google" id="ProtNLM"/>
    </source>
</evidence>
<evidence type="ECO:0000313" key="2">
    <source>
        <dbReference type="EMBL" id="KAI5067978.1"/>
    </source>
</evidence>
<dbReference type="InterPro" id="IPR029058">
    <property type="entry name" value="AB_hydrolase_fold"/>
</dbReference>
<sequence>MAPAMAISPSSSLLAASFSVILLLICSAAGTKLYAQALGNDSGTPVENIFENAETDRVTLNNIPQASSQYYGNLSSNVLIFQTSVSIACATTKVIRPPADHEPPVRTIIATPIQNGTYPVILFKHGFSLANCFYTQLFEYLASSGYIVVAPQTQLTLDSNCTEEINETAEVANWIPKSLEALLNASIPTGDVVIPDVSKLVMAGHSRGGKIAFALALGKANATEIPSFSALATLDPVDGNGPDSEFIPKMVQAGCNHTENALSIPVLILGTGYGSKHSGPLGIMPPCAPACCSHAGYFNCSSSPLIYHFVALEYGHLDFLDDSEIWTPIMCTSGTSKAPMRSFSGRLLVAFLQANLEGNEEDMEYILEKWDEDIDSVKLDEPQIYTEDTLILKGPLVSNPKSAFF</sequence>